<proteinExistence type="predicted"/>
<name>A0A3B0WBI0_9ZZZZ</name>
<dbReference type="PANTHER" id="PTHR40278">
    <property type="entry name" value="DNA UTILIZATION PROTEIN HOFN"/>
    <property type="match status" value="1"/>
</dbReference>
<organism evidence="2">
    <name type="scientific">hydrothermal vent metagenome</name>
    <dbReference type="NCBI Taxonomy" id="652676"/>
    <lineage>
        <taxon>unclassified sequences</taxon>
        <taxon>metagenomes</taxon>
        <taxon>ecological metagenomes</taxon>
    </lineage>
</organism>
<keyword evidence="1" id="KW-0812">Transmembrane</keyword>
<evidence type="ECO:0000256" key="1">
    <source>
        <dbReference type="SAM" id="Phobius"/>
    </source>
</evidence>
<keyword evidence="1" id="KW-0472">Membrane</keyword>
<dbReference type="PANTHER" id="PTHR40278:SF1">
    <property type="entry name" value="DNA UTILIZATION PROTEIN HOFN"/>
    <property type="match status" value="1"/>
</dbReference>
<accession>A0A3B0WBI0</accession>
<reference evidence="2" key="1">
    <citation type="submission" date="2018-06" db="EMBL/GenBank/DDBJ databases">
        <authorList>
            <person name="Zhirakovskaya E."/>
        </authorList>
    </citation>
    <scope>NUCLEOTIDE SEQUENCE</scope>
</reference>
<dbReference type="EMBL" id="UOEX01000363">
    <property type="protein sequence ID" value="VAW41004.1"/>
    <property type="molecule type" value="Genomic_DNA"/>
</dbReference>
<dbReference type="InterPro" id="IPR007813">
    <property type="entry name" value="PilN"/>
</dbReference>
<dbReference type="InterPro" id="IPR052534">
    <property type="entry name" value="Extracell_DNA_Util/SecSys_Comp"/>
</dbReference>
<feature type="transmembrane region" description="Helical" evidence="1">
    <location>
        <begin position="21"/>
        <end position="42"/>
    </location>
</feature>
<dbReference type="AlphaFoldDB" id="A0A3B0WBI0"/>
<evidence type="ECO:0008006" key="3">
    <source>
        <dbReference type="Google" id="ProtNLM"/>
    </source>
</evidence>
<keyword evidence="1" id="KW-1133">Transmembrane helix</keyword>
<gene>
    <name evidence="2" type="ORF">MNBD_DELTA03-1466</name>
</gene>
<dbReference type="Pfam" id="PF05137">
    <property type="entry name" value="PilN"/>
    <property type="match status" value="1"/>
</dbReference>
<sequence>MININLLPIRQIKQRIRARNELLALLSALALILIIMGLTAYGQSHEITKINQRTAVLQAEKNKYRVVVGQINRIKKEQKRLNYKLKTIETLNNNAHLPVRIMDAIARLTPSNRMWLNSMQLNSNTLALQGTALDNATIAQYMERLKASPFFHKPQLQNSSLIRLANKKLKKFSLLITLNKP</sequence>
<evidence type="ECO:0000313" key="2">
    <source>
        <dbReference type="EMBL" id="VAW41004.1"/>
    </source>
</evidence>
<protein>
    <recommendedName>
        <fullName evidence="3">Type IV pilus biogenesis protein PilN</fullName>
    </recommendedName>
</protein>